<dbReference type="RefSeq" id="WP_066060758.1">
    <property type="nucleotide sequence ID" value="NZ_CP013015.1"/>
</dbReference>
<dbReference type="Gene3D" id="3.30.230.10">
    <property type="match status" value="1"/>
</dbReference>
<protein>
    <recommendedName>
        <fullName evidence="4 5">Small ribosomal subunit protein uS9</fullName>
    </recommendedName>
</protein>
<dbReference type="AlphaFoldDB" id="A0A7U4QJA1"/>
<dbReference type="InterPro" id="IPR014721">
    <property type="entry name" value="Ribsml_uS5_D2-typ_fold_subgr"/>
</dbReference>
<dbReference type="PROSITE" id="PS00360">
    <property type="entry name" value="RIBOSOMAL_S9"/>
    <property type="match status" value="1"/>
</dbReference>
<dbReference type="SUPFAM" id="SSF54211">
    <property type="entry name" value="Ribosomal protein S5 domain 2-like"/>
    <property type="match status" value="1"/>
</dbReference>
<proteinExistence type="inferred from homology"/>
<evidence type="ECO:0000313" key="7">
    <source>
        <dbReference type="EMBL" id="AMM40395.1"/>
    </source>
</evidence>
<dbReference type="PANTHER" id="PTHR21569:SF1">
    <property type="entry name" value="SMALL RIBOSOMAL SUBUNIT PROTEIN US9M"/>
    <property type="match status" value="1"/>
</dbReference>
<dbReference type="NCBIfam" id="NF001099">
    <property type="entry name" value="PRK00132.1"/>
    <property type="match status" value="1"/>
</dbReference>
<dbReference type="GO" id="GO:0022627">
    <property type="term" value="C:cytosolic small ribosomal subunit"/>
    <property type="evidence" value="ECO:0007669"/>
    <property type="project" value="TreeGrafter"/>
</dbReference>
<dbReference type="Pfam" id="PF00380">
    <property type="entry name" value="Ribosomal_S9"/>
    <property type="match status" value="1"/>
</dbReference>
<dbReference type="InterPro" id="IPR023035">
    <property type="entry name" value="Ribosomal_uS9_bac/plastid"/>
</dbReference>
<accession>A0A7U4QJA1</accession>
<evidence type="ECO:0000313" key="8">
    <source>
        <dbReference type="Proteomes" id="UP000070560"/>
    </source>
</evidence>
<dbReference type="EMBL" id="CP013015">
    <property type="protein sequence ID" value="AMM40395.1"/>
    <property type="molecule type" value="Genomic_DNA"/>
</dbReference>
<reference evidence="7 8" key="1">
    <citation type="submission" date="2015-10" db="EMBL/GenBank/DDBJ databases">
        <title>Candidatus Desulfofervidus auxilii, a hydrogenotrophic sulfate-reducing bacterium involved in the thermophilic anaerobic oxidation of methane.</title>
        <authorList>
            <person name="Krukenberg V."/>
            <person name="Richter M."/>
            <person name="Wegener G."/>
        </authorList>
    </citation>
    <scope>NUCLEOTIDE SEQUENCE [LARGE SCALE GENOMIC DNA]</scope>
    <source>
        <strain evidence="7 8">HS1</strain>
    </source>
</reference>
<dbReference type="PANTHER" id="PTHR21569">
    <property type="entry name" value="RIBOSOMAL PROTEIN S9"/>
    <property type="match status" value="1"/>
</dbReference>
<dbReference type="GO" id="GO:0003723">
    <property type="term" value="F:RNA binding"/>
    <property type="evidence" value="ECO:0007669"/>
    <property type="project" value="TreeGrafter"/>
</dbReference>
<comment type="similarity">
    <text evidence="1 5 6">Belongs to the universal ribosomal protein uS9 family.</text>
</comment>
<evidence type="ECO:0000256" key="2">
    <source>
        <dbReference type="ARBA" id="ARBA00022980"/>
    </source>
</evidence>
<keyword evidence="2 5" id="KW-0689">Ribosomal protein</keyword>
<sequence length="129" mass="14543">MTERFYATGKRKTAIAKVWLSPGSGKIFVNKKPYEEYFERETALMIVRQPLELTQMLTKLDAIASVKGGGKTGQAEAIRHGIAKALVSFNPELRLILKKAGLLTRDARIKERKKYGLAGARRSFQFSKR</sequence>
<organism evidence="7 8">
    <name type="scientific">Desulfofervidus auxilii</name>
    <dbReference type="NCBI Taxonomy" id="1621989"/>
    <lineage>
        <taxon>Bacteria</taxon>
        <taxon>Pseudomonadati</taxon>
        <taxon>Thermodesulfobacteriota</taxon>
        <taxon>Candidatus Desulfofervidia</taxon>
        <taxon>Candidatus Desulfofervidales</taxon>
        <taxon>Candidatus Desulfofervidaceae</taxon>
        <taxon>Candidatus Desulfofervidus</taxon>
    </lineage>
</organism>
<evidence type="ECO:0000256" key="3">
    <source>
        <dbReference type="ARBA" id="ARBA00023274"/>
    </source>
</evidence>
<evidence type="ECO:0000256" key="4">
    <source>
        <dbReference type="ARBA" id="ARBA00035259"/>
    </source>
</evidence>
<dbReference type="GO" id="GO:0003735">
    <property type="term" value="F:structural constituent of ribosome"/>
    <property type="evidence" value="ECO:0007669"/>
    <property type="project" value="InterPro"/>
</dbReference>
<keyword evidence="8" id="KW-1185">Reference proteome</keyword>
<dbReference type="KEGG" id="daw:HS1_000589"/>
<dbReference type="InterPro" id="IPR020568">
    <property type="entry name" value="Ribosomal_Su5_D2-typ_SF"/>
</dbReference>
<evidence type="ECO:0000256" key="5">
    <source>
        <dbReference type="HAMAP-Rule" id="MF_00532"/>
    </source>
</evidence>
<evidence type="ECO:0000256" key="1">
    <source>
        <dbReference type="ARBA" id="ARBA00005251"/>
    </source>
</evidence>
<dbReference type="GO" id="GO:0006412">
    <property type="term" value="P:translation"/>
    <property type="evidence" value="ECO:0007669"/>
    <property type="project" value="UniProtKB-UniRule"/>
</dbReference>
<name>A0A7U4QJA1_DESA2</name>
<dbReference type="OrthoDB" id="9803965at2"/>
<dbReference type="InterPro" id="IPR000754">
    <property type="entry name" value="Ribosomal_uS9"/>
</dbReference>
<dbReference type="FunFam" id="3.30.230.10:FF:000001">
    <property type="entry name" value="30S ribosomal protein S9"/>
    <property type="match status" value="1"/>
</dbReference>
<dbReference type="Proteomes" id="UP000070560">
    <property type="component" value="Chromosome"/>
</dbReference>
<evidence type="ECO:0000256" key="6">
    <source>
        <dbReference type="RuleBase" id="RU003815"/>
    </source>
</evidence>
<gene>
    <name evidence="5" type="primary">rpsI</name>
    <name evidence="7" type="ORF">HS1_000589</name>
</gene>
<dbReference type="InterPro" id="IPR020574">
    <property type="entry name" value="Ribosomal_uS9_CS"/>
</dbReference>
<keyword evidence="3 5" id="KW-0687">Ribonucleoprotein</keyword>
<dbReference type="HAMAP" id="MF_00532_B">
    <property type="entry name" value="Ribosomal_uS9_B"/>
    <property type="match status" value="1"/>
</dbReference>